<dbReference type="InterPro" id="IPR049900">
    <property type="entry name" value="PKS_mFAS_DH"/>
</dbReference>
<organism evidence="5 6">
    <name type="scientific">Aspergillus pseudocaelatus</name>
    <dbReference type="NCBI Taxonomy" id="1825620"/>
    <lineage>
        <taxon>Eukaryota</taxon>
        <taxon>Fungi</taxon>
        <taxon>Dikarya</taxon>
        <taxon>Ascomycota</taxon>
        <taxon>Pezizomycotina</taxon>
        <taxon>Eurotiomycetes</taxon>
        <taxon>Eurotiomycetidae</taxon>
        <taxon>Eurotiales</taxon>
        <taxon>Aspergillaceae</taxon>
        <taxon>Aspergillus</taxon>
        <taxon>Aspergillus subgen. Circumdati</taxon>
    </lineage>
</organism>
<evidence type="ECO:0000313" key="5">
    <source>
        <dbReference type="EMBL" id="KAE8418338.1"/>
    </source>
</evidence>
<dbReference type="Proteomes" id="UP000325395">
    <property type="component" value="Unassembled WGS sequence"/>
</dbReference>
<dbReference type="Gene3D" id="3.30.70.3290">
    <property type="match status" value="1"/>
</dbReference>
<dbReference type="Gene3D" id="3.10.129.10">
    <property type="entry name" value="Hotdog Thioesterase"/>
    <property type="match status" value="1"/>
</dbReference>
<evidence type="ECO:0000313" key="6">
    <source>
        <dbReference type="Proteomes" id="UP000325395"/>
    </source>
</evidence>
<evidence type="ECO:0000256" key="2">
    <source>
        <dbReference type="ARBA" id="ARBA00023268"/>
    </source>
</evidence>
<sequence>MSLEGVIVPLPQPLTREDHDAAMRLFDSLVKQFEHSDPIGKGLKPVMLVRLVKNELSDKDSFLRFFFCFIEEHLDGFSKINDFNLTRSLSRLGSFATWTTEDTDALRDGLIRFAKTLMDNFFLPLKALALKTPYNTPGLLSRLQLSEGGGIGTPQRLKSLRDDCLERDRHRCVVTRKFFVNEAQERFKNDGDNLKDDDGESLLPERNEMAYLEVAHIFPHSLMSLTSNGGEQKLSTWSESKEMAHKILNMFNPTIIPLISGTDIDRPMNALTLTKDAHTLFGNFEIAFEHLSDHQYKIDYANPNQFVRIIQLPVTRTLYLTPDQKIDHPSVDFLKVHHAIAKILYLSGAGEYIDKFIRDMDEMEDGQVNSDGSSRIDEYVDMPSVKWKMLNVPVAYHSHHMRVIGITYERFLLGSIEAREAPIRPLFSSVKQEVQTNGITFGPAYWRQNLESPVRFHGAVLKMLKASPNDENVVFLEIGPHSVLSAPLREISRSKDNTNVYIPTVIRETSPVTGLFRAVGHLHLQSIPVDLLAINGTGNVLTDIPSYKWNHEQIFWSESHVARNWRLLQFPHHEILGSRVPESTSSNPVWRNRLSLRSASWIQDHKIQNSIIFPCAGYVAAVDEAIRQIYGSMSYTIRHLLSKEPLGSIR</sequence>
<keyword evidence="1" id="KW-0808">Transferase</keyword>
<dbReference type="InterPro" id="IPR016035">
    <property type="entry name" value="Acyl_Trfase/lysoPLipase"/>
</dbReference>
<comment type="caution">
    <text evidence="3">Lacks conserved residue(s) required for the propagation of feature annotation.</text>
</comment>
<gene>
    <name evidence="5" type="ORF">BDV36DRAFT_295182</name>
</gene>
<keyword evidence="2" id="KW-0511">Multifunctional enzyme</keyword>
<dbReference type="PROSITE" id="PS52019">
    <property type="entry name" value="PKS_MFAS_DH"/>
    <property type="match status" value="1"/>
</dbReference>
<keyword evidence="6" id="KW-1185">Reference proteome</keyword>
<dbReference type="InterPro" id="IPR050091">
    <property type="entry name" value="PKS_NRPS_Biosynth_Enz"/>
</dbReference>
<name>A0ABQ6WNY1_9EURO</name>
<dbReference type="InterPro" id="IPR001227">
    <property type="entry name" value="Ac_transferase_dom_sf"/>
</dbReference>
<evidence type="ECO:0000259" key="4">
    <source>
        <dbReference type="PROSITE" id="PS52019"/>
    </source>
</evidence>
<accession>A0ABQ6WNY1</accession>
<dbReference type="Pfam" id="PF00698">
    <property type="entry name" value="Acyl_transf_1"/>
    <property type="match status" value="1"/>
</dbReference>
<reference evidence="5 6" key="1">
    <citation type="submission" date="2019-04" db="EMBL/GenBank/DDBJ databases">
        <authorList>
            <consortium name="DOE Joint Genome Institute"/>
            <person name="Mondo S."/>
            <person name="Kjaerbolling I."/>
            <person name="Vesth T."/>
            <person name="Frisvad J.C."/>
            <person name="Nybo J.L."/>
            <person name="Theobald S."/>
            <person name="Kildgaard S."/>
            <person name="Isbrandt T."/>
            <person name="Kuo A."/>
            <person name="Sato A."/>
            <person name="Lyhne E.K."/>
            <person name="Kogle M.E."/>
            <person name="Wiebenga A."/>
            <person name="Kun R.S."/>
            <person name="Lubbers R.J."/>
            <person name="Makela M.R."/>
            <person name="Barry K."/>
            <person name="Chovatia M."/>
            <person name="Clum A."/>
            <person name="Daum C."/>
            <person name="Haridas S."/>
            <person name="He G."/>
            <person name="LaButti K."/>
            <person name="Lipzen A."/>
            <person name="Riley R."/>
            <person name="Salamov A."/>
            <person name="Simmons B.A."/>
            <person name="Magnuson J.K."/>
            <person name="Henrissat B."/>
            <person name="Mortensen U.H."/>
            <person name="Larsen T.O."/>
            <person name="Devries R.P."/>
            <person name="Grigoriev I.V."/>
            <person name="Machida M."/>
            <person name="Baker S.E."/>
            <person name="Andersen M.R."/>
            <person name="Cantor M.N."/>
            <person name="Hua S.X."/>
        </authorList>
    </citation>
    <scope>NUCLEOTIDE SEQUENCE [LARGE SCALE GENOMIC DNA]</scope>
    <source>
        <strain evidence="5 6">CBS 117616</strain>
    </source>
</reference>
<dbReference type="PANTHER" id="PTHR43775:SF49">
    <property type="entry name" value="SYNTHASE, PUTATIVE (JCVI)-RELATED"/>
    <property type="match status" value="1"/>
</dbReference>
<proteinExistence type="predicted"/>
<dbReference type="EMBL" id="ML735727">
    <property type="protein sequence ID" value="KAE8418338.1"/>
    <property type="molecule type" value="Genomic_DNA"/>
</dbReference>
<feature type="domain" description="PKS/mFAS DH" evidence="4">
    <location>
        <begin position="573"/>
        <end position="650"/>
    </location>
</feature>
<protein>
    <submittedName>
        <fullName evidence="5">Polyketide synthase dehydratase-domain-containing protein</fullName>
    </submittedName>
</protein>
<dbReference type="InterPro" id="IPR003615">
    <property type="entry name" value="HNH_nuc"/>
</dbReference>
<dbReference type="Pfam" id="PF13391">
    <property type="entry name" value="HNH_2"/>
    <property type="match status" value="1"/>
</dbReference>
<dbReference type="InterPro" id="IPR049552">
    <property type="entry name" value="PKS_DH_N"/>
</dbReference>
<evidence type="ECO:0000256" key="1">
    <source>
        <dbReference type="ARBA" id="ARBA00022679"/>
    </source>
</evidence>
<evidence type="ECO:0000256" key="3">
    <source>
        <dbReference type="PROSITE-ProRule" id="PRU01363"/>
    </source>
</evidence>
<dbReference type="SMART" id="SM00827">
    <property type="entry name" value="PKS_AT"/>
    <property type="match status" value="1"/>
</dbReference>
<dbReference type="Pfam" id="PF21089">
    <property type="entry name" value="PKS_DH_N"/>
    <property type="match status" value="1"/>
</dbReference>
<dbReference type="Gene3D" id="3.40.366.10">
    <property type="entry name" value="Malonyl-Coenzyme A Acyl Carrier Protein, domain 2"/>
    <property type="match status" value="1"/>
</dbReference>
<dbReference type="InterPro" id="IPR014043">
    <property type="entry name" value="Acyl_transferase_dom"/>
</dbReference>
<dbReference type="SUPFAM" id="SSF52151">
    <property type="entry name" value="FabD/lysophospholipase-like"/>
    <property type="match status" value="1"/>
</dbReference>
<dbReference type="PANTHER" id="PTHR43775">
    <property type="entry name" value="FATTY ACID SYNTHASE"/>
    <property type="match status" value="1"/>
</dbReference>